<protein>
    <submittedName>
        <fullName evidence="1">Uncharacterized protein</fullName>
    </submittedName>
</protein>
<organism evidence="1 2">
    <name type="scientific">Jimgerdemannia flammicorona</name>
    <dbReference type="NCBI Taxonomy" id="994334"/>
    <lineage>
        <taxon>Eukaryota</taxon>
        <taxon>Fungi</taxon>
        <taxon>Fungi incertae sedis</taxon>
        <taxon>Mucoromycota</taxon>
        <taxon>Mucoromycotina</taxon>
        <taxon>Endogonomycetes</taxon>
        <taxon>Endogonales</taxon>
        <taxon>Endogonaceae</taxon>
        <taxon>Jimgerdemannia</taxon>
    </lineage>
</organism>
<name>A0A433QM41_9FUNG</name>
<gene>
    <name evidence="1" type="ORF">BC938DRAFT_478895</name>
</gene>
<proteinExistence type="predicted"/>
<evidence type="ECO:0000313" key="2">
    <source>
        <dbReference type="Proteomes" id="UP000274822"/>
    </source>
</evidence>
<comment type="caution">
    <text evidence="1">The sequence shown here is derived from an EMBL/GenBank/DDBJ whole genome shotgun (WGS) entry which is preliminary data.</text>
</comment>
<dbReference type="Gene3D" id="1.20.1170.10">
    <property type="match status" value="1"/>
</dbReference>
<sequence length="396" mass="44080">MAIIDSPTNSQTQEIMPTDNFQQPLREMETNSHVLVIFEKLQQCMAAFNCIFLMTVDDDTVTEIIGDINMHGREFNVLIEETSQYARSASIYTQDIQSLLELVAPGCSVSDTEDFLDGLQDLIDEAKKHHDISERFQKGFHKLTSDLRNIKGRLQTRAKEIEQEIVKISDIEELNPPKTEIYQKLAMSGVTVGIAAGLLYQYGVSISEAAEAKRAAEMFTNVAENGGIIGWLTGETARAAALAQNATQMASSANSGDLLMKAVTSGLSSATFLGEALDLKRKREELERRQTTLRTVIGQIHQLTADVVMANKTIRGFDNFWTQMVGYLLVVKRQYDTMKETGTVRRWEIKTVIKKWKAIELNYALYANNVGMILDGLKVVGSSDIDSGHLLLLNSS</sequence>
<evidence type="ECO:0000313" key="1">
    <source>
        <dbReference type="EMBL" id="RUS30841.1"/>
    </source>
</evidence>
<dbReference type="SUPFAM" id="SSF58100">
    <property type="entry name" value="Bacterial hemolysins"/>
    <property type="match status" value="1"/>
</dbReference>
<dbReference type="Proteomes" id="UP000274822">
    <property type="component" value="Unassembled WGS sequence"/>
</dbReference>
<dbReference type="EMBL" id="RBNJ01003524">
    <property type="protein sequence ID" value="RUS30841.1"/>
    <property type="molecule type" value="Genomic_DNA"/>
</dbReference>
<keyword evidence="2" id="KW-1185">Reference proteome</keyword>
<reference evidence="1 2" key="1">
    <citation type="journal article" date="2018" name="New Phytol.">
        <title>Phylogenomics of Endogonaceae and evolution of mycorrhizas within Mucoromycota.</title>
        <authorList>
            <person name="Chang Y."/>
            <person name="Desiro A."/>
            <person name="Na H."/>
            <person name="Sandor L."/>
            <person name="Lipzen A."/>
            <person name="Clum A."/>
            <person name="Barry K."/>
            <person name="Grigoriev I.V."/>
            <person name="Martin F.M."/>
            <person name="Stajich J.E."/>
            <person name="Smith M.E."/>
            <person name="Bonito G."/>
            <person name="Spatafora J.W."/>
        </authorList>
    </citation>
    <scope>NUCLEOTIDE SEQUENCE [LARGE SCALE GENOMIC DNA]</scope>
    <source>
        <strain evidence="1 2">AD002</strain>
    </source>
</reference>
<dbReference type="AlphaFoldDB" id="A0A433QM41"/>
<accession>A0A433QM41</accession>